<evidence type="ECO:0000313" key="2">
    <source>
        <dbReference type="Proteomes" id="UP000077315"/>
    </source>
</evidence>
<dbReference type="VEuPathDB" id="FungiDB:PHYBLDRAFT_103563"/>
<dbReference type="GeneID" id="28988679"/>
<reference evidence="2" key="1">
    <citation type="submission" date="2015-06" db="EMBL/GenBank/DDBJ databases">
        <title>Expansion of signal transduction pathways in fungi by whole-genome duplication.</title>
        <authorList>
            <consortium name="DOE Joint Genome Institute"/>
            <person name="Corrochano L.M."/>
            <person name="Kuo A."/>
            <person name="Marcet-Houben M."/>
            <person name="Polaino S."/>
            <person name="Salamov A."/>
            <person name="Villalobos J.M."/>
            <person name="Alvarez M.I."/>
            <person name="Avalos J."/>
            <person name="Benito E.P."/>
            <person name="Benoit I."/>
            <person name="Burger G."/>
            <person name="Camino L.P."/>
            <person name="Canovas D."/>
            <person name="Cerda-Olmedo E."/>
            <person name="Cheng J.-F."/>
            <person name="Dominguez A."/>
            <person name="Elias M."/>
            <person name="Eslava A.P."/>
            <person name="Glaser F."/>
            <person name="Grimwood J."/>
            <person name="Gutierrez G."/>
            <person name="Heitman J."/>
            <person name="Henrissat B."/>
            <person name="Iturriaga E.A."/>
            <person name="Lang B.F."/>
            <person name="Lavin J.L."/>
            <person name="Lee S."/>
            <person name="Li W."/>
            <person name="Lindquist E."/>
            <person name="Lopez-Garcia S."/>
            <person name="Luque E.M."/>
            <person name="Marcos A.T."/>
            <person name="Martin J."/>
            <person name="McCluskey K."/>
            <person name="Medina H.R."/>
            <person name="Miralles-Duran A."/>
            <person name="Miyazaki A."/>
            <person name="Munoz-Torres E."/>
            <person name="Oguiza J.A."/>
            <person name="Ohm R."/>
            <person name="Olmedo M."/>
            <person name="Orejas M."/>
            <person name="Ortiz-Castellanos L."/>
            <person name="Pisabarro A.G."/>
            <person name="Rodriguez-Romero J."/>
            <person name="Ruiz-Herrera J."/>
            <person name="Ruiz-Vazquez R."/>
            <person name="Sanz C."/>
            <person name="Schackwitz W."/>
            <person name="Schmutz J."/>
            <person name="Shahriari M."/>
            <person name="Shelest E."/>
            <person name="Silva-Franco F."/>
            <person name="Soanes D."/>
            <person name="Syed K."/>
            <person name="Tagua V.G."/>
            <person name="Talbot N.J."/>
            <person name="Thon M."/>
            <person name="De vries R.P."/>
            <person name="Wiebenga A."/>
            <person name="Yadav J.S."/>
            <person name="Braun E.L."/>
            <person name="Baker S."/>
            <person name="Garre V."/>
            <person name="Horwitz B."/>
            <person name="Torres-Martinez S."/>
            <person name="Idnurm A."/>
            <person name="Herrera-Estrella A."/>
            <person name="Gabaldon T."/>
            <person name="Grigoriev I.V."/>
        </authorList>
    </citation>
    <scope>NUCLEOTIDE SEQUENCE [LARGE SCALE GENOMIC DNA]</scope>
    <source>
        <strain evidence="2">NRRL 1555(-)</strain>
    </source>
</reference>
<evidence type="ECO:0008006" key="3">
    <source>
        <dbReference type="Google" id="ProtNLM"/>
    </source>
</evidence>
<sequence length="91" mass="10389">AKVNDESVQPRVEEIKEKLKMFERQDIFNFDETSLFYKQPPTRTISGQAVSCLKADKMRLTVGLLCNSDGSLKFDPIIIGKHAKSHCFNKK</sequence>
<dbReference type="EMBL" id="KV440975">
    <property type="protein sequence ID" value="OAD76846.1"/>
    <property type="molecule type" value="Genomic_DNA"/>
</dbReference>
<dbReference type="AlphaFoldDB" id="A0A167NXT7"/>
<accession>A0A167NXT7</accession>
<organism evidence="1 2">
    <name type="scientific">Phycomyces blakesleeanus (strain ATCC 8743b / DSM 1359 / FGSC 10004 / NBRC 33097 / NRRL 1555)</name>
    <dbReference type="NCBI Taxonomy" id="763407"/>
    <lineage>
        <taxon>Eukaryota</taxon>
        <taxon>Fungi</taxon>
        <taxon>Fungi incertae sedis</taxon>
        <taxon>Mucoromycota</taxon>
        <taxon>Mucoromycotina</taxon>
        <taxon>Mucoromycetes</taxon>
        <taxon>Mucorales</taxon>
        <taxon>Phycomycetaceae</taxon>
        <taxon>Phycomyces</taxon>
    </lineage>
</organism>
<dbReference type="Proteomes" id="UP000077315">
    <property type="component" value="Unassembled WGS sequence"/>
</dbReference>
<dbReference type="STRING" id="763407.A0A167NXT7"/>
<protein>
    <recommendedName>
        <fullName evidence="3">DDE-1 domain-containing protein</fullName>
    </recommendedName>
</protein>
<keyword evidence="2" id="KW-1185">Reference proteome</keyword>
<gene>
    <name evidence="1" type="ORF">PHYBLDRAFT_103563</name>
</gene>
<evidence type="ECO:0000313" key="1">
    <source>
        <dbReference type="EMBL" id="OAD76846.1"/>
    </source>
</evidence>
<feature type="non-terminal residue" evidence="1">
    <location>
        <position position="91"/>
    </location>
</feature>
<feature type="non-terminal residue" evidence="1">
    <location>
        <position position="1"/>
    </location>
</feature>
<dbReference type="InParanoid" id="A0A167NXT7"/>
<proteinExistence type="predicted"/>
<name>A0A167NXT7_PHYB8</name>
<dbReference type="OrthoDB" id="2288804at2759"/>
<dbReference type="RefSeq" id="XP_018294886.1">
    <property type="nucleotide sequence ID" value="XM_018427773.1"/>
</dbReference>